<evidence type="ECO:0000256" key="7">
    <source>
        <dbReference type="ARBA" id="ARBA00022989"/>
    </source>
</evidence>
<feature type="transmembrane region" description="Helical" evidence="9">
    <location>
        <begin position="178"/>
        <end position="198"/>
    </location>
</feature>
<feature type="transmembrane region" description="Helical" evidence="9">
    <location>
        <begin position="210"/>
        <end position="242"/>
    </location>
</feature>
<keyword evidence="11" id="KW-1185">Reference proteome</keyword>
<keyword evidence="5" id="KW-0598">Phosphotransferase system</keyword>
<evidence type="ECO:0000256" key="5">
    <source>
        <dbReference type="ARBA" id="ARBA00022683"/>
    </source>
</evidence>
<dbReference type="Proteomes" id="UP000298653">
    <property type="component" value="Chromosome"/>
</dbReference>
<keyword evidence="2" id="KW-0813">Transport</keyword>
<dbReference type="EMBL" id="CP040058">
    <property type="protein sequence ID" value="QCP36881.1"/>
    <property type="molecule type" value="Genomic_DNA"/>
</dbReference>
<reference evidence="10 11" key="1">
    <citation type="submission" date="2019-05" db="EMBL/GenBank/DDBJ databases">
        <title>Complete genome sequencing of Anaerostipes rhamnosivorans.</title>
        <authorList>
            <person name="Bui T.P.N."/>
            <person name="de Vos W.M."/>
        </authorList>
    </citation>
    <scope>NUCLEOTIDE SEQUENCE [LARGE SCALE GENOMIC DNA]</scope>
    <source>
        <strain evidence="10 11">1y2</strain>
    </source>
</reference>
<evidence type="ECO:0000256" key="4">
    <source>
        <dbReference type="ARBA" id="ARBA00022597"/>
    </source>
</evidence>
<feature type="transmembrane region" description="Helical" evidence="9">
    <location>
        <begin position="94"/>
        <end position="113"/>
    </location>
</feature>
<name>A0A4P8III8_9FIRM</name>
<dbReference type="GO" id="GO:0005886">
    <property type="term" value="C:plasma membrane"/>
    <property type="evidence" value="ECO:0007669"/>
    <property type="project" value="UniProtKB-SubCell"/>
</dbReference>
<evidence type="ECO:0000256" key="1">
    <source>
        <dbReference type="ARBA" id="ARBA00004651"/>
    </source>
</evidence>
<keyword evidence="4" id="KW-0762">Sugar transport</keyword>
<dbReference type="InterPro" id="IPR004700">
    <property type="entry name" value="PTS_IIC_man"/>
</dbReference>
<gene>
    <name evidence="10" type="ORF">AR1Y2_3427</name>
</gene>
<evidence type="ECO:0000256" key="6">
    <source>
        <dbReference type="ARBA" id="ARBA00022692"/>
    </source>
</evidence>
<dbReference type="PANTHER" id="PTHR32502">
    <property type="entry name" value="N-ACETYLGALACTOSAMINE PERMEASE II COMPONENT-RELATED"/>
    <property type="match status" value="1"/>
</dbReference>
<organism evidence="10 11">
    <name type="scientific">Anaerostipes rhamnosivorans</name>
    <dbReference type="NCBI Taxonomy" id="1229621"/>
    <lineage>
        <taxon>Bacteria</taxon>
        <taxon>Bacillati</taxon>
        <taxon>Bacillota</taxon>
        <taxon>Clostridia</taxon>
        <taxon>Lachnospirales</taxon>
        <taxon>Lachnospiraceae</taxon>
        <taxon>Anaerostipes</taxon>
    </lineage>
</organism>
<evidence type="ECO:0000313" key="10">
    <source>
        <dbReference type="EMBL" id="QCP36881.1"/>
    </source>
</evidence>
<accession>A0A4P8III8</accession>
<keyword evidence="7 9" id="KW-1133">Transmembrane helix</keyword>
<dbReference type="PANTHER" id="PTHR32502:SF8">
    <property type="entry name" value="N-ACETYLGALACTOSAMINE PERMEASE IIC COMPONENT 1"/>
    <property type="match status" value="1"/>
</dbReference>
<sequence>MQLFLLAAVMGLCNWLHKMEIGYNTGYTIFESPITSGLLAGLILGKPIEGLIIGGTIQLIYVGVIAPGGNFPADSAIAGACVAPIALMTGMKPSVAVTLAVPVGLLGVFLINLRKTIAIRFAHSADRYAKEADTRGIYRCAVIYPGLLNLLVAFLPVFIVVLFGTSVVDVILKYIPEVVMHGLEVAGGMLPALGFALIMHMIGKPKYIVFMILGFFALQMTGWSNLVLGIFGGCLAFIIVLLKREAGMEADDHE</sequence>
<evidence type="ECO:0000256" key="2">
    <source>
        <dbReference type="ARBA" id="ARBA00022448"/>
    </source>
</evidence>
<keyword evidence="8 9" id="KW-0472">Membrane</keyword>
<dbReference type="PROSITE" id="PS51106">
    <property type="entry name" value="PTS_EIIC_TYPE_4"/>
    <property type="match status" value="1"/>
</dbReference>
<dbReference type="RefSeq" id="WP_137330043.1">
    <property type="nucleotide sequence ID" value="NZ_CP040058.1"/>
</dbReference>
<dbReference type="InterPro" id="IPR050303">
    <property type="entry name" value="GatZ_KbaZ_carbometab"/>
</dbReference>
<comment type="subcellular location">
    <subcellularLocation>
        <location evidence="1">Cell membrane</location>
        <topology evidence="1">Multi-pass membrane protein</topology>
    </subcellularLocation>
</comment>
<evidence type="ECO:0000256" key="8">
    <source>
        <dbReference type="ARBA" id="ARBA00023136"/>
    </source>
</evidence>
<proteinExistence type="predicted"/>
<protein>
    <submittedName>
        <fullName evidence="10">PTS system, mannose-specific IIC component</fullName>
    </submittedName>
</protein>
<dbReference type="OrthoDB" id="9815089at2"/>
<dbReference type="KEGG" id="arf:AR1Y2_3427"/>
<dbReference type="GO" id="GO:0009401">
    <property type="term" value="P:phosphoenolpyruvate-dependent sugar phosphotransferase system"/>
    <property type="evidence" value="ECO:0007669"/>
    <property type="project" value="UniProtKB-KW"/>
</dbReference>
<keyword evidence="6 9" id="KW-0812">Transmembrane</keyword>
<dbReference type="Pfam" id="PF03609">
    <property type="entry name" value="EII-Sor"/>
    <property type="match status" value="1"/>
</dbReference>
<dbReference type="AlphaFoldDB" id="A0A4P8III8"/>
<evidence type="ECO:0000256" key="9">
    <source>
        <dbReference type="SAM" id="Phobius"/>
    </source>
</evidence>
<feature type="transmembrane region" description="Helical" evidence="9">
    <location>
        <begin position="147"/>
        <end position="172"/>
    </location>
</feature>
<evidence type="ECO:0000313" key="11">
    <source>
        <dbReference type="Proteomes" id="UP000298653"/>
    </source>
</evidence>
<evidence type="ECO:0000256" key="3">
    <source>
        <dbReference type="ARBA" id="ARBA00022475"/>
    </source>
</evidence>
<keyword evidence="3" id="KW-1003">Cell membrane</keyword>